<sequence length="163" mass="18137">MRRADRMRTALLAGWLFADLFLVLVLVGLASLPVTTEDAAPTSTPEPTVTAEPPERDRLEKLPVGFAVEIPPARFRDAGRRAAATRELLRRIDAELKARDLTGRRAGFVLAFASGPEPGAAQRTAEVVYQDLRRRHKVFRDSSGLGYWTGAGDHLEFKIFFFE</sequence>
<accession>A0ABR9KFZ4</accession>
<dbReference type="Proteomes" id="UP000661607">
    <property type="component" value="Unassembled WGS sequence"/>
</dbReference>
<protein>
    <submittedName>
        <fullName evidence="2">Uncharacterized protein</fullName>
    </submittedName>
</protein>
<reference evidence="2 3" key="1">
    <citation type="submission" date="2020-10" db="EMBL/GenBank/DDBJ databases">
        <title>Sequencing the genomes of 1000 actinobacteria strains.</title>
        <authorList>
            <person name="Klenk H.-P."/>
        </authorList>
    </citation>
    <scope>NUCLEOTIDE SEQUENCE [LARGE SCALE GENOMIC DNA]</scope>
    <source>
        <strain evidence="2 3">DSM 43748</strain>
    </source>
</reference>
<dbReference type="EMBL" id="JADBEF010000001">
    <property type="protein sequence ID" value="MBE1560745.1"/>
    <property type="molecule type" value="Genomic_DNA"/>
</dbReference>
<comment type="caution">
    <text evidence="2">The sequence shown here is derived from an EMBL/GenBank/DDBJ whole genome shotgun (WGS) entry which is preliminary data.</text>
</comment>
<evidence type="ECO:0000256" key="1">
    <source>
        <dbReference type="SAM" id="MobiDB-lite"/>
    </source>
</evidence>
<evidence type="ECO:0000313" key="3">
    <source>
        <dbReference type="Proteomes" id="UP000661607"/>
    </source>
</evidence>
<feature type="compositionally biased region" description="Low complexity" evidence="1">
    <location>
        <begin position="36"/>
        <end position="52"/>
    </location>
</feature>
<organism evidence="2 3">
    <name type="scientific">Nonomuraea africana</name>
    <dbReference type="NCBI Taxonomy" id="46171"/>
    <lineage>
        <taxon>Bacteria</taxon>
        <taxon>Bacillati</taxon>
        <taxon>Actinomycetota</taxon>
        <taxon>Actinomycetes</taxon>
        <taxon>Streptosporangiales</taxon>
        <taxon>Streptosporangiaceae</taxon>
        <taxon>Nonomuraea</taxon>
    </lineage>
</organism>
<name>A0ABR9KFZ4_9ACTN</name>
<keyword evidence="3" id="KW-1185">Reference proteome</keyword>
<dbReference type="RefSeq" id="WP_192775778.1">
    <property type="nucleotide sequence ID" value="NZ_BAAASY010000007.1"/>
</dbReference>
<proteinExistence type="predicted"/>
<evidence type="ECO:0000313" key="2">
    <source>
        <dbReference type="EMBL" id="MBE1560745.1"/>
    </source>
</evidence>
<feature type="region of interest" description="Disordered" evidence="1">
    <location>
        <begin position="36"/>
        <end position="55"/>
    </location>
</feature>
<gene>
    <name evidence="2" type="ORF">H4W81_003524</name>
</gene>